<sequence>MTKKTGATQSRLAYLHELLVEQIIADFEFHKEENIPMSATDKQVAITLLRNEGITATPDNEDIQRLKDVATRIKDEAKKDVAMGIITEVQEAHELTAFLN</sequence>
<dbReference type="Pfam" id="PF11123">
    <property type="entry name" value="DNA_Packaging_2"/>
    <property type="match status" value="1"/>
</dbReference>
<protein>
    <submittedName>
        <fullName evidence="1">Putative DNA maturase subunit A</fullName>
    </submittedName>
</protein>
<accession>A0A7G9VYQ3</accession>
<dbReference type="EMBL" id="MT783706">
    <property type="protein sequence ID" value="QNO11468.1"/>
    <property type="molecule type" value="Genomic_DNA"/>
</dbReference>
<name>A0A7G9VYQ3_BPACA</name>
<gene>
    <name evidence="1" type="ORF">Aristophanes_00044</name>
</gene>
<evidence type="ECO:0000313" key="1">
    <source>
        <dbReference type="EMBL" id="QNO11468.1"/>
    </source>
</evidence>
<dbReference type="InterPro" id="IPR024345">
    <property type="entry name" value="DNA_matur_Phage_T7-like"/>
</dbReference>
<keyword evidence="2" id="KW-1185">Reference proteome</keyword>
<organism evidence="1 2">
    <name type="scientific">Acinetobacter phage Aristophanes</name>
    <dbReference type="NCBI Taxonomy" id="2759203"/>
    <lineage>
        <taxon>Viruses</taxon>
        <taxon>Duplodnaviria</taxon>
        <taxon>Heunggongvirae</taxon>
        <taxon>Uroviricota</taxon>
        <taxon>Caudoviricetes</taxon>
        <taxon>Autographivirales</taxon>
        <taxon>Autoscriptoviridae</taxon>
        <taxon>Beijerinckvirinae</taxon>
        <taxon>Aristophanesvirus</taxon>
        <taxon>Aristophanesvirus aristophanes</taxon>
    </lineage>
</organism>
<evidence type="ECO:0000313" key="2">
    <source>
        <dbReference type="Proteomes" id="UP000516232"/>
    </source>
</evidence>
<reference evidence="1 2" key="1">
    <citation type="submission" date="2020-07" db="EMBL/GenBank/DDBJ databases">
        <authorList>
            <person name="Shneider M.M."/>
            <person name="Timoshina O.V."/>
            <person name="Evseev P.V."/>
            <person name="Shelenkov A.A."/>
            <person name="Mikhailova Y.V."/>
            <person name="Yanushevich Y."/>
            <person name="Shagin D.A."/>
            <person name="Miroshnikov K.A."/>
        </authorList>
    </citation>
    <scope>NUCLEOTIDE SEQUENCE [LARGE SCALE GENOMIC DNA]</scope>
</reference>
<dbReference type="Proteomes" id="UP000516232">
    <property type="component" value="Segment"/>
</dbReference>
<proteinExistence type="predicted"/>
<organismHost>
    <name type="scientific">Acinetobacter baumannii</name>
    <dbReference type="NCBI Taxonomy" id="470"/>
</organismHost>